<dbReference type="OrthoDB" id="2168541at2"/>
<dbReference type="EMBL" id="LWMH01000001">
    <property type="protein sequence ID" value="KZS47093.1"/>
    <property type="molecule type" value="Genomic_DNA"/>
</dbReference>
<dbReference type="AlphaFoldDB" id="A0A163KAD7"/>
<feature type="region of interest" description="Disordered" evidence="1">
    <location>
        <begin position="24"/>
        <end position="55"/>
    </location>
</feature>
<feature type="signal peptide" evidence="2">
    <location>
        <begin position="1"/>
        <end position="23"/>
    </location>
</feature>
<evidence type="ECO:0000256" key="2">
    <source>
        <dbReference type="SAM" id="SignalP"/>
    </source>
</evidence>
<evidence type="ECO:0000256" key="1">
    <source>
        <dbReference type="SAM" id="MobiDB-lite"/>
    </source>
</evidence>
<dbReference type="GeneID" id="97557522"/>
<organism evidence="3 4">
    <name type="scientific">Paenibacillus glucanolyticus</name>
    <dbReference type="NCBI Taxonomy" id="59843"/>
    <lineage>
        <taxon>Bacteria</taxon>
        <taxon>Bacillati</taxon>
        <taxon>Bacillota</taxon>
        <taxon>Bacilli</taxon>
        <taxon>Bacillales</taxon>
        <taxon>Paenibacillaceae</taxon>
        <taxon>Paenibacillus</taxon>
    </lineage>
</organism>
<evidence type="ECO:0000313" key="3">
    <source>
        <dbReference type="EMBL" id="KZS47093.1"/>
    </source>
</evidence>
<dbReference type="RefSeq" id="WP_063478663.1">
    <property type="nucleotide sequence ID" value="NZ_CP147845.1"/>
</dbReference>
<reference evidence="3" key="1">
    <citation type="journal article" date="2016" name="Genome Announc.">
        <title>Draft genomes of two strains of Paenibacillus glucanolyticus with capability to degrade lignocellulose.</title>
        <authorList>
            <person name="Mathews S.L."/>
            <person name="Pawlak J."/>
            <person name="Grunden A.M."/>
        </authorList>
    </citation>
    <scope>NUCLEOTIDE SEQUENCE [LARGE SCALE GENOMIC DNA]</scope>
    <source>
        <strain evidence="3">SLM1</strain>
    </source>
</reference>
<sequence>MNKMLLIVITAATLLTACQSNPADNNGNATGNNEQSAQTETSQQNNESAEESLDHGAWSALPEYDVIVRNIDSQDYTFRTVTDNKNERILLLTNPDGEEKYKTIFIKNTSRLKIIDVDGGGQLFNDILENS</sequence>
<comment type="caution">
    <text evidence="3">The sequence shown here is derived from an EMBL/GenBank/DDBJ whole genome shotgun (WGS) entry which is preliminary data.</text>
</comment>
<evidence type="ECO:0000313" key="4">
    <source>
        <dbReference type="Proteomes" id="UP000076796"/>
    </source>
</evidence>
<feature type="chain" id="PRO_5007843596" evidence="2">
    <location>
        <begin position="24"/>
        <end position="131"/>
    </location>
</feature>
<keyword evidence="4" id="KW-1185">Reference proteome</keyword>
<protein>
    <submittedName>
        <fullName evidence="3">Uncharacterized protein</fullName>
    </submittedName>
</protein>
<proteinExistence type="predicted"/>
<dbReference type="PROSITE" id="PS51257">
    <property type="entry name" value="PROKAR_LIPOPROTEIN"/>
    <property type="match status" value="1"/>
</dbReference>
<gene>
    <name evidence="3" type="ORF">AWU65_14745</name>
</gene>
<feature type="compositionally biased region" description="Polar residues" evidence="1">
    <location>
        <begin position="24"/>
        <end position="47"/>
    </location>
</feature>
<dbReference type="Proteomes" id="UP000076796">
    <property type="component" value="Unassembled WGS sequence"/>
</dbReference>
<name>A0A163KAD7_9BACL</name>
<keyword evidence="2" id="KW-0732">Signal</keyword>
<accession>A0A163KAD7</accession>